<dbReference type="EMBL" id="JAJAGO010000002">
    <property type="protein sequence ID" value="MCT2589361.1"/>
    <property type="molecule type" value="Genomic_DNA"/>
</dbReference>
<gene>
    <name evidence="1" type="ORF">LHJ74_05330</name>
</gene>
<dbReference type="Proteomes" id="UP001156389">
    <property type="component" value="Unassembled WGS sequence"/>
</dbReference>
<organism evidence="1 2">
    <name type="scientific">Streptomyces gossypii</name>
    <dbReference type="NCBI Taxonomy" id="2883101"/>
    <lineage>
        <taxon>Bacteria</taxon>
        <taxon>Bacillati</taxon>
        <taxon>Actinomycetota</taxon>
        <taxon>Actinomycetes</taxon>
        <taxon>Kitasatosporales</taxon>
        <taxon>Streptomycetaceae</taxon>
        <taxon>Streptomyces</taxon>
    </lineage>
</organism>
<sequence>MSTTSWPTPEQAYAHAPDIATEEAWLTHTSNDWEAELDRKYGLRLAAYWDRIALNTPADDEAAESAEACALMLVNNDQHGGGARPPRSASAAEADPCGYVRQQYRAWRRADLTASGRCPNCGWLTYQCNCADHPDA</sequence>
<keyword evidence="2" id="KW-1185">Reference proteome</keyword>
<name>A0ABT2JNP5_9ACTN</name>
<proteinExistence type="predicted"/>
<evidence type="ECO:0000313" key="1">
    <source>
        <dbReference type="EMBL" id="MCT2589361.1"/>
    </source>
</evidence>
<comment type="caution">
    <text evidence="1">The sequence shown here is derived from an EMBL/GenBank/DDBJ whole genome shotgun (WGS) entry which is preliminary data.</text>
</comment>
<dbReference type="RefSeq" id="WP_260216336.1">
    <property type="nucleotide sequence ID" value="NZ_JAJAGO010000002.1"/>
</dbReference>
<reference evidence="1 2" key="1">
    <citation type="submission" date="2021-10" db="EMBL/GenBank/DDBJ databases">
        <title>Streptomyces gossypii sp. nov., isolated from soil collected from cotton field.</title>
        <authorList>
            <person name="Ge X."/>
            <person name="Chen X."/>
            <person name="Liu W."/>
        </authorList>
    </citation>
    <scope>NUCLEOTIDE SEQUENCE [LARGE SCALE GENOMIC DNA]</scope>
    <source>
        <strain evidence="1 2">N2-109</strain>
    </source>
</reference>
<accession>A0ABT2JNP5</accession>
<protein>
    <submittedName>
        <fullName evidence="1">Uncharacterized protein</fullName>
    </submittedName>
</protein>
<evidence type="ECO:0000313" key="2">
    <source>
        <dbReference type="Proteomes" id="UP001156389"/>
    </source>
</evidence>